<dbReference type="SUPFAM" id="SSF52343">
    <property type="entry name" value="Ferredoxin reductase-like, C-terminal NADP-linked domain"/>
    <property type="match status" value="1"/>
</dbReference>
<accession>D0NU78</accession>
<dbReference type="HOGENOM" id="CLU_090842_0_0_1"/>
<keyword evidence="9" id="KW-1185">Reference proteome</keyword>
<name>D0NU78_PHYIT</name>
<dbReference type="SUPFAM" id="SSF63380">
    <property type="entry name" value="Riboflavin synthase domain-like"/>
    <property type="match status" value="1"/>
</dbReference>
<feature type="transmembrane region" description="Helical" evidence="6">
    <location>
        <begin position="6"/>
        <end position="22"/>
    </location>
</feature>
<dbReference type="InterPro" id="IPR039261">
    <property type="entry name" value="FNR_nucleotide-bd"/>
</dbReference>
<comment type="subcellular location">
    <subcellularLocation>
        <location evidence="1">Membrane</location>
        <topology evidence="1">Multi-pass membrane protein</topology>
    </subcellularLocation>
</comment>
<evidence type="ECO:0000256" key="5">
    <source>
        <dbReference type="ARBA" id="ARBA00023136"/>
    </source>
</evidence>
<dbReference type="Gene3D" id="3.40.50.80">
    <property type="entry name" value="Nucleotide-binding domain of ferredoxin-NADP reductase (FNR) module"/>
    <property type="match status" value="1"/>
</dbReference>
<organism evidence="8 9">
    <name type="scientific">Phytophthora infestans (strain T30-4)</name>
    <name type="common">Potato late blight agent</name>
    <dbReference type="NCBI Taxonomy" id="403677"/>
    <lineage>
        <taxon>Eukaryota</taxon>
        <taxon>Sar</taxon>
        <taxon>Stramenopiles</taxon>
        <taxon>Oomycota</taxon>
        <taxon>Peronosporomycetes</taxon>
        <taxon>Peronosporales</taxon>
        <taxon>Peronosporaceae</taxon>
        <taxon>Phytophthora</taxon>
    </lineage>
</organism>
<dbReference type="SFLD" id="SFLDS00052">
    <property type="entry name" value="Ferric_Reductase_Domain"/>
    <property type="match status" value="1"/>
</dbReference>
<dbReference type="PROSITE" id="PS51384">
    <property type="entry name" value="FAD_FR"/>
    <property type="match status" value="1"/>
</dbReference>
<dbReference type="KEGG" id="pif:PITG_16832"/>
<dbReference type="Proteomes" id="UP000006643">
    <property type="component" value="Unassembled WGS sequence"/>
</dbReference>
<evidence type="ECO:0000256" key="6">
    <source>
        <dbReference type="SAM" id="Phobius"/>
    </source>
</evidence>
<dbReference type="PANTHER" id="PTHR11972">
    <property type="entry name" value="NADPH OXIDASE"/>
    <property type="match status" value="1"/>
</dbReference>
<dbReference type="CDD" id="cd06186">
    <property type="entry name" value="NOX_Duox_like_FAD_NADP"/>
    <property type="match status" value="1"/>
</dbReference>
<evidence type="ECO:0000256" key="3">
    <source>
        <dbReference type="ARBA" id="ARBA00022989"/>
    </source>
</evidence>
<evidence type="ECO:0000256" key="1">
    <source>
        <dbReference type="ARBA" id="ARBA00004141"/>
    </source>
</evidence>
<dbReference type="eggNOG" id="KOG0039">
    <property type="taxonomic scope" value="Eukaryota"/>
</dbReference>
<evidence type="ECO:0000313" key="8">
    <source>
        <dbReference type="EMBL" id="EEY65211.1"/>
    </source>
</evidence>
<dbReference type="GO" id="GO:0016491">
    <property type="term" value="F:oxidoreductase activity"/>
    <property type="evidence" value="ECO:0007669"/>
    <property type="project" value="UniProtKB-KW"/>
</dbReference>
<dbReference type="InterPro" id="IPR013130">
    <property type="entry name" value="Fe3_Rdtase_TM_dom"/>
</dbReference>
<dbReference type="GO" id="GO:0005886">
    <property type="term" value="C:plasma membrane"/>
    <property type="evidence" value="ECO:0007669"/>
    <property type="project" value="TreeGrafter"/>
</dbReference>
<proteinExistence type="predicted"/>
<dbReference type="Pfam" id="PF08022">
    <property type="entry name" value="FAD_binding_8"/>
    <property type="match status" value="1"/>
</dbReference>
<reference evidence="9" key="1">
    <citation type="journal article" date="2009" name="Nature">
        <title>Genome sequence and analysis of the Irish potato famine pathogen Phytophthora infestans.</title>
        <authorList>
            <consortium name="The Broad Institute Genome Sequencing Platform"/>
            <person name="Haas B.J."/>
            <person name="Kamoun S."/>
            <person name="Zody M.C."/>
            <person name="Jiang R.H."/>
            <person name="Handsaker R.E."/>
            <person name="Cano L.M."/>
            <person name="Grabherr M."/>
            <person name="Kodira C.D."/>
            <person name="Raffaele S."/>
            <person name="Torto-Alalibo T."/>
            <person name="Bozkurt T.O."/>
            <person name="Ah-Fong A.M."/>
            <person name="Alvarado L."/>
            <person name="Anderson V.L."/>
            <person name="Armstrong M.R."/>
            <person name="Avrova A."/>
            <person name="Baxter L."/>
            <person name="Beynon J."/>
            <person name="Boevink P.C."/>
            <person name="Bollmann S.R."/>
            <person name="Bos J.I."/>
            <person name="Bulone V."/>
            <person name="Cai G."/>
            <person name="Cakir C."/>
            <person name="Carrington J.C."/>
            <person name="Chawner M."/>
            <person name="Conti L."/>
            <person name="Costanzo S."/>
            <person name="Ewan R."/>
            <person name="Fahlgren N."/>
            <person name="Fischbach M.A."/>
            <person name="Fugelstad J."/>
            <person name="Gilroy E.M."/>
            <person name="Gnerre S."/>
            <person name="Green P.J."/>
            <person name="Grenville-Briggs L.J."/>
            <person name="Griffith J."/>
            <person name="Grunwald N.J."/>
            <person name="Horn K."/>
            <person name="Horner N.R."/>
            <person name="Hu C.H."/>
            <person name="Huitema E."/>
            <person name="Jeong D.H."/>
            <person name="Jones A.M."/>
            <person name="Jones J.D."/>
            <person name="Jones R.W."/>
            <person name="Karlsson E.K."/>
            <person name="Kunjeti S.G."/>
            <person name="Lamour K."/>
            <person name="Liu Z."/>
            <person name="Ma L."/>
            <person name="Maclean D."/>
            <person name="Chibucos M.C."/>
            <person name="McDonald H."/>
            <person name="McWalters J."/>
            <person name="Meijer H.J."/>
            <person name="Morgan W."/>
            <person name="Morris P.F."/>
            <person name="Munro C.A."/>
            <person name="O'Neill K."/>
            <person name="Ospina-Giraldo M."/>
            <person name="Pinzon A."/>
            <person name="Pritchard L."/>
            <person name="Ramsahoye B."/>
            <person name="Ren Q."/>
            <person name="Restrepo S."/>
            <person name="Roy S."/>
            <person name="Sadanandom A."/>
            <person name="Savidor A."/>
            <person name="Schornack S."/>
            <person name="Schwartz D.C."/>
            <person name="Schumann U.D."/>
            <person name="Schwessinger B."/>
            <person name="Seyer L."/>
            <person name="Sharpe T."/>
            <person name="Silvar C."/>
            <person name="Song J."/>
            <person name="Studholme D.J."/>
            <person name="Sykes S."/>
            <person name="Thines M."/>
            <person name="van de Vondervoort P.J."/>
            <person name="Phuntumart V."/>
            <person name="Wawra S."/>
            <person name="Weide R."/>
            <person name="Win J."/>
            <person name="Young C."/>
            <person name="Zhou S."/>
            <person name="Fry W."/>
            <person name="Meyers B.C."/>
            <person name="van West P."/>
            <person name="Ristaino J."/>
            <person name="Govers F."/>
            <person name="Birch P.R."/>
            <person name="Whisson S.C."/>
            <person name="Judelson H.S."/>
            <person name="Nusbaum C."/>
        </authorList>
    </citation>
    <scope>NUCLEOTIDE SEQUENCE [LARGE SCALE GENOMIC DNA]</scope>
    <source>
        <strain evidence="9">T30-4</strain>
    </source>
</reference>
<keyword evidence="2 6" id="KW-0812">Transmembrane</keyword>
<keyword evidence="3 6" id="KW-1133">Transmembrane helix</keyword>
<dbReference type="AlphaFoldDB" id="D0NU78"/>
<dbReference type="OMA" id="CATHTDI"/>
<evidence type="ECO:0000256" key="2">
    <source>
        <dbReference type="ARBA" id="ARBA00022692"/>
    </source>
</evidence>
<dbReference type="GeneID" id="9469399"/>
<keyword evidence="5 6" id="KW-0472">Membrane</keyword>
<dbReference type="PRINTS" id="PR00410">
    <property type="entry name" value="PHEHYDRXLASE"/>
</dbReference>
<dbReference type="InterPro" id="IPR017938">
    <property type="entry name" value="Riboflavin_synthase-like_b-brl"/>
</dbReference>
<evidence type="ECO:0000313" key="9">
    <source>
        <dbReference type="Proteomes" id="UP000006643"/>
    </source>
</evidence>
<feature type="transmembrane region" description="Helical" evidence="6">
    <location>
        <begin position="85"/>
        <end position="107"/>
    </location>
</feature>
<dbReference type="SFLD" id="SFLDG01168">
    <property type="entry name" value="Ferric_reductase_subgroup_(FRE"/>
    <property type="match status" value="1"/>
</dbReference>
<dbReference type="InParanoid" id="D0NU78"/>
<dbReference type="InterPro" id="IPR050369">
    <property type="entry name" value="RBOH/FRE"/>
</dbReference>
<sequence length="268" mass="30254">MTGNALGFNCLFNTALLFVPATRNSDGRWKQMALPCWDCSLRERMGRKIWINVFGEMALLCFLVIGGTSIPWIRRRMYQLFYNVHQLLFLAIFFTCLHWARAVWFLLPSVVVYFISRVLSHCNGTTPVEVLELTALSPSLCKLVIACMSSERGQYQVGQFVYLNIPAISRIEWHAFTVASSPKSSPNSMTILVKALGDWTEKLMTYQQMCTRCSIQPEVYVDGYFGVSLAETYQAYNTVILVGGGVGITPLLGILEEVCATHTDIIYR</sequence>
<dbReference type="RefSeq" id="XP_002897275.1">
    <property type="nucleotide sequence ID" value="XM_002897229.1"/>
</dbReference>
<protein>
    <recommendedName>
        <fullName evidence="7">FAD-binding FR-type domain-containing protein</fullName>
    </recommendedName>
</protein>
<evidence type="ECO:0000259" key="7">
    <source>
        <dbReference type="PROSITE" id="PS51384"/>
    </source>
</evidence>
<gene>
    <name evidence="8" type="ORF">PITG_16832</name>
</gene>
<feature type="transmembrane region" description="Helical" evidence="6">
    <location>
        <begin position="49"/>
        <end position="73"/>
    </location>
</feature>
<dbReference type="VEuPathDB" id="FungiDB:PITG_16832"/>
<dbReference type="OrthoDB" id="167398at2759"/>
<dbReference type="InterPro" id="IPR013112">
    <property type="entry name" value="FAD-bd_8"/>
</dbReference>
<dbReference type="Pfam" id="PF01794">
    <property type="entry name" value="Ferric_reduct"/>
    <property type="match status" value="1"/>
</dbReference>
<evidence type="ECO:0000256" key="4">
    <source>
        <dbReference type="ARBA" id="ARBA00023002"/>
    </source>
</evidence>
<keyword evidence="4" id="KW-0560">Oxidoreductase</keyword>
<dbReference type="EMBL" id="DS028163">
    <property type="protein sequence ID" value="EEY65211.1"/>
    <property type="molecule type" value="Genomic_DNA"/>
</dbReference>
<feature type="domain" description="FAD-binding FR-type" evidence="7">
    <location>
        <begin position="123"/>
        <end position="231"/>
    </location>
</feature>
<dbReference type="Gene3D" id="2.40.30.10">
    <property type="entry name" value="Translation factors"/>
    <property type="match status" value="1"/>
</dbReference>
<dbReference type="PANTHER" id="PTHR11972:SF193">
    <property type="entry name" value="FAD-BINDING FR-TYPE DOMAIN-CONTAINING PROTEIN"/>
    <property type="match status" value="1"/>
</dbReference>
<dbReference type="InterPro" id="IPR017927">
    <property type="entry name" value="FAD-bd_FR_type"/>
</dbReference>